<proteinExistence type="predicted"/>
<evidence type="ECO:0000256" key="1">
    <source>
        <dbReference type="SAM" id="Phobius"/>
    </source>
</evidence>
<protein>
    <recommendedName>
        <fullName evidence="4">DUF2938 domain-containing protein</fullName>
    </recommendedName>
</protein>
<accession>A0ABQ4J3B0</accession>
<organism evidence="2 3">
    <name type="scientific">Micromonospora lutea</name>
    <dbReference type="NCBI Taxonomy" id="419825"/>
    <lineage>
        <taxon>Bacteria</taxon>
        <taxon>Bacillati</taxon>
        <taxon>Actinomycetota</taxon>
        <taxon>Actinomycetes</taxon>
        <taxon>Micromonosporales</taxon>
        <taxon>Micromonosporaceae</taxon>
        <taxon>Micromonospora</taxon>
    </lineage>
</organism>
<keyword evidence="1" id="KW-0472">Membrane</keyword>
<evidence type="ECO:0000313" key="2">
    <source>
        <dbReference type="EMBL" id="GIJ24655.1"/>
    </source>
</evidence>
<evidence type="ECO:0000313" key="3">
    <source>
        <dbReference type="Proteomes" id="UP000643165"/>
    </source>
</evidence>
<sequence>MRTPATPTAVEMDWAGWALFGLVATVALTATLISAQLAGLTRLDLPLVLGTVVTADPDRARVVGFFIHLCVGQGFALGYATAFALLHRATWWLGAVFGLLHVGIALTVILPLLPGVHPRMASPRAGPSSMAVLEPPGMFALNYGFQTPVVAVVVHVIYGIVLGLLLRTG</sequence>
<feature type="transmembrane region" description="Helical" evidence="1">
    <location>
        <begin position="62"/>
        <end position="85"/>
    </location>
</feature>
<evidence type="ECO:0008006" key="4">
    <source>
        <dbReference type="Google" id="ProtNLM"/>
    </source>
</evidence>
<comment type="caution">
    <text evidence="2">The sequence shown here is derived from an EMBL/GenBank/DDBJ whole genome shotgun (WGS) entry which is preliminary data.</text>
</comment>
<keyword evidence="1" id="KW-1133">Transmembrane helix</keyword>
<dbReference type="RefSeq" id="WP_204004550.1">
    <property type="nucleotide sequence ID" value="NZ_BOPB01000037.1"/>
</dbReference>
<dbReference type="EMBL" id="BOPB01000037">
    <property type="protein sequence ID" value="GIJ24655.1"/>
    <property type="molecule type" value="Genomic_DNA"/>
</dbReference>
<dbReference type="Proteomes" id="UP000643165">
    <property type="component" value="Unassembled WGS sequence"/>
</dbReference>
<gene>
    <name evidence="2" type="ORF">Vlu01_52790</name>
</gene>
<reference evidence="2 3" key="1">
    <citation type="submission" date="2021-01" db="EMBL/GenBank/DDBJ databases">
        <title>Whole genome shotgun sequence of Verrucosispora lutea NBRC 106530.</title>
        <authorList>
            <person name="Komaki H."/>
            <person name="Tamura T."/>
        </authorList>
    </citation>
    <scope>NUCLEOTIDE SEQUENCE [LARGE SCALE GENOMIC DNA]</scope>
    <source>
        <strain evidence="2 3">NBRC 106530</strain>
    </source>
</reference>
<feature type="transmembrane region" description="Helical" evidence="1">
    <location>
        <begin position="14"/>
        <end position="41"/>
    </location>
</feature>
<feature type="transmembrane region" description="Helical" evidence="1">
    <location>
        <begin position="149"/>
        <end position="166"/>
    </location>
</feature>
<feature type="transmembrane region" description="Helical" evidence="1">
    <location>
        <begin position="91"/>
        <end position="113"/>
    </location>
</feature>
<name>A0ABQ4J3B0_9ACTN</name>
<keyword evidence="3" id="KW-1185">Reference proteome</keyword>
<keyword evidence="1" id="KW-0812">Transmembrane</keyword>